<evidence type="ECO:0000256" key="1">
    <source>
        <dbReference type="SAM" id="SignalP"/>
    </source>
</evidence>
<keyword evidence="3" id="KW-1185">Reference proteome</keyword>
<feature type="signal peptide" evidence="1">
    <location>
        <begin position="1"/>
        <end position="20"/>
    </location>
</feature>
<evidence type="ECO:0000313" key="3">
    <source>
        <dbReference type="Proteomes" id="UP001491349"/>
    </source>
</evidence>
<organism evidence="2 3">
    <name type="scientific">Flavobacterium buctense</name>
    <dbReference type="NCBI Taxonomy" id="1648146"/>
    <lineage>
        <taxon>Bacteria</taxon>
        <taxon>Pseudomonadati</taxon>
        <taxon>Bacteroidota</taxon>
        <taxon>Flavobacteriia</taxon>
        <taxon>Flavobacteriales</taxon>
        <taxon>Flavobacteriaceae</taxon>
        <taxon>Flavobacterium</taxon>
    </lineage>
</organism>
<proteinExistence type="predicted"/>
<feature type="chain" id="PRO_5047378096" evidence="1">
    <location>
        <begin position="21"/>
        <end position="208"/>
    </location>
</feature>
<name>A0ABU9DX72_9FLAO</name>
<gene>
    <name evidence="2" type="ORF">WMW71_01450</name>
</gene>
<accession>A0ABU9DX72</accession>
<protein>
    <submittedName>
        <fullName evidence="2">PorT family protein</fullName>
    </submittedName>
</protein>
<sequence length="208" mass="23113">MNKNLIILLLLATTIGSAQHGYRDSNMIGITLGLNQFNVNTSDFETKPGDGWNVGLSMRGNAFNDWDAIYGLQFSEYNFTVATLSQFLNERETNYKLSCANITFQLSYKFIENHLSVEFGPMVQVNGKLALDETDEDYIVKGNPGVLAKDLTDISNVTIYPVVGLTAGVRNVRLNVTYQYGINNMFGKIDGDFKGNASVVNGNIIFYF</sequence>
<dbReference type="Proteomes" id="UP001491349">
    <property type="component" value="Unassembled WGS sequence"/>
</dbReference>
<dbReference type="RefSeq" id="WP_187659135.1">
    <property type="nucleotide sequence ID" value="NZ_JACTAB010000001.1"/>
</dbReference>
<dbReference type="EMBL" id="JBBPCB010000001">
    <property type="protein sequence ID" value="MEK8178992.1"/>
    <property type="molecule type" value="Genomic_DNA"/>
</dbReference>
<comment type="caution">
    <text evidence="2">The sequence shown here is derived from an EMBL/GenBank/DDBJ whole genome shotgun (WGS) entry which is preliminary data.</text>
</comment>
<keyword evidence="1" id="KW-0732">Signal</keyword>
<evidence type="ECO:0000313" key="2">
    <source>
        <dbReference type="EMBL" id="MEK8178992.1"/>
    </source>
</evidence>
<reference evidence="2 3" key="1">
    <citation type="submission" date="2024-04" db="EMBL/GenBank/DDBJ databases">
        <title>draft genome sequnece of Flavobacterium buctense JCM 30750.</title>
        <authorList>
            <person name="Kim D.-U."/>
        </authorList>
    </citation>
    <scope>NUCLEOTIDE SEQUENCE [LARGE SCALE GENOMIC DNA]</scope>
    <source>
        <strain evidence="2 3">JCM 30750</strain>
    </source>
</reference>